<reference evidence="4" key="1">
    <citation type="journal article" date="2019" name="Int. J. Syst. Evol. Microbiol.">
        <title>The Global Catalogue of Microorganisms (GCM) 10K type strain sequencing project: providing services to taxonomists for standard genome sequencing and annotation.</title>
        <authorList>
            <consortium name="The Broad Institute Genomics Platform"/>
            <consortium name="The Broad Institute Genome Sequencing Center for Infectious Disease"/>
            <person name="Wu L."/>
            <person name="Ma J."/>
        </authorList>
    </citation>
    <scope>NUCLEOTIDE SEQUENCE [LARGE SCALE GENOMIC DNA]</scope>
    <source>
        <strain evidence="4">FCH27</strain>
    </source>
</reference>
<comment type="similarity">
    <text evidence="1">Belongs to the DDAH family.</text>
</comment>
<dbReference type="GO" id="GO:0016403">
    <property type="term" value="F:dimethylargininase activity"/>
    <property type="evidence" value="ECO:0007669"/>
    <property type="project" value="UniProtKB-EC"/>
</dbReference>
<evidence type="ECO:0000313" key="3">
    <source>
        <dbReference type="EMBL" id="MFC7360024.1"/>
    </source>
</evidence>
<dbReference type="PANTHER" id="PTHR12737">
    <property type="entry name" value="DIMETHYLARGININE DIMETHYLAMINOHYDROLASE"/>
    <property type="match status" value="1"/>
</dbReference>
<keyword evidence="4" id="KW-1185">Reference proteome</keyword>
<dbReference type="SUPFAM" id="SSF55909">
    <property type="entry name" value="Pentein"/>
    <property type="match status" value="1"/>
</dbReference>
<sequence length="257" mass="27238">MDRRLALVRRPSPLLADGLVTHIERTPVDVDLAVRQWQGYVDALVDQGWQVIEAPPADACPDGVFIEDPVFVHRDLAVLMRSGAPERRGETEGLADVLTAQGYRIAAIEEPGTMDGGDILTHGDQVWVGVGGRTNQAGVDQLAVLLSELGATVTAVPTTKALHLKSAVTALPDGTVIGYEPVVDDPTTWPGFLAMPEEPGAHVVLLGDDRLLMSAAAPESTGLLAARGLDVVTVDISEFEKLEACVTCLSVRLRGPA</sequence>
<keyword evidence="2 3" id="KW-0378">Hydrolase</keyword>
<proteinExistence type="inferred from homology"/>
<evidence type="ECO:0000256" key="2">
    <source>
        <dbReference type="ARBA" id="ARBA00022801"/>
    </source>
</evidence>
<gene>
    <name evidence="3" type="primary">ddaH</name>
    <name evidence="3" type="ORF">ACFQO6_07050</name>
</gene>
<organism evidence="3 4">
    <name type="scientific">Nocardioides astragali</name>
    <dbReference type="NCBI Taxonomy" id="1776736"/>
    <lineage>
        <taxon>Bacteria</taxon>
        <taxon>Bacillati</taxon>
        <taxon>Actinomycetota</taxon>
        <taxon>Actinomycetes</taxon>
        <taxon>Propionibacteriales</taxon>
        <taxon>Nocardioidaceae</taxon>
        <taxon>Nocardioides</taxon>
    </lineage>
</organism>
<dbReference type="EMBL" id="JBHTCH010000005">
    <property type="protein sequence ID" value="MFC7360024.1"/>
    <property type="molecule type" value="Genomic_DNA"/>
</dbReference>
<dbReference type="RefSeq" id="WP_255890716.1">
    <property type="nucleotide sequence ID" value="NZ_JAFMZM010000003.1"/>
</dbReference>
<dbReference type="Proteomes" id="UP001596524">
    <property type="component" value="Unassembled WGS sequence"/>
</dbReference>
<evidence type="ECO:0000256" key="1">
    <source>
        <dbReference type="ARBA" id="ARBA00008532"/>
    </source>
</evidence>
<dbReference type="NCBIfam" id="NF045660">
    <property type="entry name" value="DiMthArgaseDdahStm"/>
    <property type="match status" value="1"/>
</dbReference>
<protein>
    <submittedName>
        <fullName evidence="3">Dimethylargininase</fullName>
        <ecNumber evidence="3">3.5.3.18</ecNumber>
    </submittedName>
</protein>
<evidence type="ECO:0000313" key="4">
    <source>
        <dbReference type="Proteomes" id="UP001596524"/>
    </source>
</evidence>
<accession>A0ABW2N0M8</accession>
<name>A0ABW2N0M8_9ACTN</name>
<dbReference type="Gene3D" id="3.75.10.10">
    <property type="entry name" value="L-arginine/glycine Amidinotransferase, Chain A"/>
    <property type="match status" value="1"/>
</dbReference>
<comment type="caution">
    <text evidence="3">The sequence shown here is derived from an EMBL/GenBank/DDBJ whole genome shotgun (WGS) entry which is preliminary data.</text>
</comment>
<dbReference type="EC" id="3.5.3.18" evidence="3"/>
<dbReference type="Pfam" id="PF02274">
    <property type="entry name" value="ADI"/>
    <property type="match status" value="1"/>
</dbReference>
<dbReference type="InterPro" id="IPR033199">
    <property type="entry name" value="DDAH-like"/>
</dbReference>
<dbReference type="PANTHER" id="PTHR12737:SF9">
    <property type="entry name" value="DIMETHYLARGININASE"/>
    <property type="match status" value="1"/>
</dbReference>